<dbReference type="InterPro" id="IPR002403">
    <property type="entry name" value="Cyt_P450_E_grp-IV"/>
</dbReference>
<evidence type="ECO:0000256" key="1">
    <source>
        <dbReference type="ARBA" id="ARBA00004389"/>
    </source>
</evidence>
<dbReference type="OrthoDB" id="8859137at2759"/>
<sequence length="369" mass="42203">MHVLLPVLLAILACLLGGLYLLGAFRRRRPGEPPLDKGPMPWLGHVLEFRRDTSKFLQRMKKKHGDIFTVQLGGFYFTFIMDPLSFGAVVKESRGKLDFFKFAEQLVARVFGYMAMENEHKHMQLSSNKHLMGDGLVVMTQAMMGNLQNLMLYSLGQGDNQKTWKEEALFNYCYNILFRAGYLTLFGNEVACSSKSPEKAEELDRVTSNELFYKFQKYDKLFPDLAYGVLPPREKMEAERLKRLFWDKFSVENVNKRENVSGWILEHQQFREENGVEKSMQDRFMFLLLWPLIPYGATGNRSLPGNTGCKAGGGGDTPRTGRQSVARYPKRNSNPRPTRPTRQQDCGPTHCATAPPLKKTFEGKCTENN</sequence>
<dbReference type="SUPFAM" id="SSF48264">
    <property type="entry name" value="Cytochrome P450"/>
    <property type="match status" value="1"/>
</dbReference>
<dbReference type="AlphaFoldDB" id="A0A8C9VVX4"/>
<dbReference type="GeneTree" id="ENSGT00940000153709"/>
<dbReference type="Pfam" id="PF00067">
    <property type="entry name" value="p450"/>
    <property type="match status" value="1"/>
</dbReference>
<dbReference type="Gene3D" id="1.10.630.10">
    <property type="entry name" value="Cytochrome P450"/>
    <property type="match status" value="1"/>
</dbReference>
<evidence type="ECO:0000256" key="6">
    <source>
        <dbReference type="SAM" id="MobiDB-lite"/>
    </source>
</evidence>
<gene>
    <name evidence="7" type="primary">CYP8B1</name>
</gene>
<evidence type="ECO:0000256" key="3">
    <source>
        <dbReference type="ARBA" id="ARBA00022516"/>
    </source>
</evidence>
<dbReference type="InterPro" id="IPR001128">
    <property type="entry name" value="Cyt_P450"/>
</dbReference>
<dbReference type="PRINTS" id="PR00465">
    <property type="entry name" value="EP450IV"/>
</dbReference>
<keyword evidence="8" id="KW-1185">Reference proteome</keyword>
<dbReference type="PANTHER" id="PTHR24306">
    <property type="match status" value="1"/>
</dbReference>
<reference evidence="7 8" key="1">
    <citation type="submission" date="2019-04" db="EMBL/GenBank/DDBJ databases">
        <authorList>
            <consortium name="Wellcome Sanger Institute Data Sharing"/>
        </authorList>
    </citation>
    <scope>NUCLEOTIDE SEQUENCE [LARGE SCALE GENOMIC DNA]</scope>
</reference>
<evidence type="ECO:0000256" key="4">
    <source>
        <dbReference type="ARBA" id="ARBA00022723"/>
    </source>
</evidence>
<dbReference type="GO" id="GO:0008397">
    <property type="term" value="F:sterol 12-alpha-hydroxylase activity"/>
    <property type="evidence" value="ECO:0007669"/>
    <property type="project" value="TreeGrafter"/>
</dbReference>
<keyword evidence="3" id="KW-0444">Lipid biosynthesis</keyword>
<dbReference type="GO" id="GO:0005506">
    <property type="term" value="F:iron ion binding"/>
    <property type="evidence" value="ECO:0007669"/>
    <property type="project" value="InterPro"/>
</dbReference>
<dbReference type="Proteomes" id="UP000694397">
    <property type="component" value="Chromosome 7"/>
</dbReference>
<comment type="subcellular location">
    <subcellularLocation>
        <location evidence="1">Endoplasmic reticulum membrane</location>
        <topology evidence="1">Single-pass membrane protein</topology>
    </subcellularLocation>
</comment>
<comment type="similarity">
    <text evidence="2">Belongs to the cytochrome P450 family.</text>
</comment>
<organism evidence="7 8">
    <name type="scientific">Scleropages formosus</name>
    <name type="common">Asian bonytongue</name>
    <name type="synonym">Osteoglossum formosum</name>
    <dbReference type="NCBI Taxonomy" id="113540"/>
    <lineage>
        <taxon>Eukaryota</taxon>
        <taxon>Metazoa</taxon>
        <taxon>Chordata</taxon>
        <taxon>Craniata</taxon>
        <taxon>Vertebrata</taxon>
        <taxon>Euteleostomi</taxon>
        <taxon>Actinopterygii</taxon>
        <taxon>Neopterygii</taxon>
        <taxon>Teleostei</taxon>
        <taxon>Osteoglossocephala</taxon>
        <taxon>Osteoglossomorpha</taxon>
        <taxon>Osteoglossiformes</taxon>
        <taxon>Osteoglossidae</taxon>
        <taxon>Scleropages</taxon>
    </lineage>
</organism>
<keyword evidence="3" id="KW-0443">Lipid metabolism</keyword>
<protein>
    <submittedName>
        <fullName evidence="7">Cytochrome P450 family 8 subfamily B member 1</fullName>
    </submittedName>
</protein>
<keyword evidence="4" id="KW-0479">Metal-binding</keyword>
<evidence type="ECO:0000256" key="2">
    <source>
        <dbReference type="ARBA" id="ARBA00010617"/>
    </source>
</evidence>
<evidence type="ECO:0000313" key="8">
    <source>
        <dbReference type="Proteomes" id="UP000694397"/>
    </source>
</evidence>
<reference evidence="7" key="2">
    <citation type="submission" date="2025-08" db="UniProtKB">
        <authorList>
            <consortium name="Ensembl"/>
        </authorList>
    </citation>
    <scope>IDENTIFICATION</scope>
</reference>
<evidence type="ECO:0000256" key="5">
    <source>
        <dbReference type="ARBA" id="ARBA00023004"/>
    </source>
</evidence>
<keyword evidence="5" id="KW-0408">Iron</keyword>
<dbReference type="Ensembl" id="ENSSFOT00015081765.1">
    <property type="protein sequence ID" value="ENSSFOP00015066163.1"/>
    <property type="gene ID" value="ENSSFOG00015031207.1"/>
</dbReference>
<dbReference type="GO" id="GO:0005789">
    <property type="term" value="C:endoplasmic reticulum membrane"/>
    <property type="evidence" value="ECO:0007669"/>
    <property type="project" value="UniProtKB-SubCell"/>
</dbReference>
<feature type="region of interest" description="Disordered" evidence="6">
    <location>
        <begin position="301"/>
        <end position="353"/>
    </location>
</feature>
<name>A0A8C9VVX4_SCLFO</name>
<dbReference type="InterPro" id="IPR036396">
    <property type="entry name" value="Cyt_P450_sf"/>
</dbReference>
<evidence type="ECO:0000313" key="7">
    <source>
        <dbReference type="Ensembl" id="ENSSFOP00015066163.1"/>
    </source>
</evidence>
<proteinExistence type="inferred from homology"/>
<dbReference type="GO" id="GO:0020037">
    <property type="term" value="F:heme binding"/>
    <property type="evidence" value="ECO:0007669"/>
    <property type="project" value="InterPro"/>
</dbReference>
<dbReference type="PANTHER" id="PTHR24306:SF0">
    <property type="entry name" value="7-ALPHA-HYDROXYCHOLEST-4-EN-3-ONE 12-ALPHA-HYDROXYLASE"/>
    <property type="match status" value="1"/>
</dbReference>
<reference evidence="7" key="3">
    <citation type="submission" date="2025-09" db="UniProtKB">
        <authorList>
            <consortium name="Ensembl"/>
        </authorList>
    </citation>
    <scope>IDENTIFICATION</scope>
</reference>
<accession>A0A8C9VVX4</accession>